<evidence type="ECO:0000256" key="9">
    <source>
        <dbReference type="SAM" id="Phobius"/>
    </source>
</evidence>
<comment type="caution">
    <text evidence="10">The sequence shown here is derived from an EMBL/GenBank/DDBJ whole genome shotgun (WGS) entry which is preliminary data.</text>
</comment>
<keyword evidence="7" id="KW-0325">Glycoprotein</keyword>
<dbReference type="GO" id="GO:0016020">
    <property type="term" value="C:membrane"/>
    <property type="evidence" value="ECO:0007669"/>
    <property type="project" value="UniProtKB-SubCell"/>
</dbReference>
<keyword evidence="3 9" id="KW-0812">Transmembrane</keyword>
<gene>
    <name evidence="10" type="ORF">RRG08_023840</name>
</gene>
<keyword evidence="11" id="KW-1185">Reference proteome</keyword>
<keyword evidence="6 9" id="KW-0472">Membrane</keyword>
<evidence type="ECO:0000256" key="2">
    <source>
        <dbReference type="ARBA" id="ARBA00005341"/>
    </source>
</evidence>
<dbReference type="InterPro" id="IPR007947">
    <property type="entry name" value="CD164_MGC24"/>
</dbReference>
<evidence type="ECO:0000256" key="6">
    <source>
        <dbReference type="ARBA" id="ARBA00023136"/>
    </source>
</evidence>
<name>A0AAE1DMR9_9GAST</name>
<evidence type="ECO:0000256" key="3">
    <source>
        <dbReference type="ARBA" id="ARBA00022692"/>
    </source>
</evidence>
<reference evidence="10" key="1">
    <citation type="journal article" date="2023" name="G3 (Bethesda)">
        <title>A reference genome for the long-term kleptoplast-retaining sea slug Elysia crispata morphotype clarki.</title>
        <authorList>
            <person name="Eastman K.E."/>
            <person name="Pendleton A.L."/>
            <person name="Shaikh M.A."/>
            <person name="Suttiyut T."/>
            <person name="Ogas R."/>
            <person name="Tomko P."/>
            <person name="Gavelis G."/>
            <person name="Widhalm J.R."/>
            <person name="Wisecaver J.H."/>
        </authorList>
    </citation>
    <scope>NUCLEOTIDE SEQUENCE</scope>
    <source>
        <strain evidence="10">ECLA1</strain>
    </source>
</reference>
<feature type="transmembrane region" description="Helical" evidence="9">
    <location>
        <begin position="222"/>
        <end position="243"/>
    </location>
</feature>
<dbReference type="EMBL" id="JAWDGP010003216">
    <property type="protein sequence ID" value="KAK3776491.1"/>
    <property type="molecule type" value="Genomic_DNA"/>
</dbReference>
<evidence type="ECO:0000256" key="5">
    <source>
        <dbReference type="ARBA" id="ARBA00022989"/>
    </source>
</evidence>
<feature type="region of interest" description="Disordered" evidence="8">
    <location>
        <begin position="154"/>
        <end position="215"/>
    </location>
</feature>
<dbReference type="AlphaFoldDB" id="A0AAE1DMR9"/>
<organism evidence="10 11">
    <name type="scientific">Elysia crispata</name>
    <name type="common">lettuce slug</name>
    <dbReference type="NCBI Taxonomy" id="231223"/>
    <lineage>
        <taxon>Eukaryota</taxon>
        <taxon>Metazoa</taxon>
        <taxon>Spiralia</taxon>
        <taxon>Lophotrochozoa</taxon>
        <taxon>Mollusca</taxon>
        <taxon>Gastropoda</taxon>
        <taxon>Heterobranchia</taxon>
        <taxon>Euthyneura</taxon>
        <taxon>Panpulmonata</taxon>
        <taxon>Sacoglossa</taxon>
        <taxon>Placobranchoidea</taxon>
        <taxon>Plakobranchidae</taxon>
        <taxon>Elysia</taxon>
    </lineage>
</organism>
<evidence type="ECO:0000256" key="4">
    <source>
        <dbReference type="ARBA" id="ARBA00022729"/>
    </source>
</evidence>
<evidence type="ECO:0000313" key="11">
    <source>
        <dbReference type="Proteomes" id="UP001283361"/>
    </source>
</evidence>
<protein>
    <submittedName>
        <fullName evidence="10">Uncharacterized protein</fullName>
    </submittedName>
</protein>
<sequence length="254" mass="27510">MVLGFFFCSTTKTKFLFAQYLDLLFRGYGEERTIPDHPSFSCKAILYTSYGAELHDKFLPSIAAPPSAPSCRLKLLASRDGMHCDNTFMRQNTRVHDLRKNFYSEHPTAAMKNCIPLFLATISIIHFSHIALTSGFPENYEYLFDDDYSNGTNVTTITPGSDTSTASPIGPNDTTQHAPGEDTTSVSPSSVSTTSGSPITTGTHSPPKTDGSKGSSFDGASFAGGIALGIGVLIIVGIAYTIYRKRATKQYNAM</sequence>
<evidence type="ECO:0000256" key="7">
    <source>
        <dbReference type="ARBA" id="ARBA00023180"/>
    </source>
</evidence>
<comment type="subcellular location">
    <subcellularLocation>
        <location evidence="1">Membrane</location>
        <topology evidence="1">Single-pass type I membrane protein</topology>
    </subcellularLocation>
</comment>
<comment type="similarity">
    <text evidence="2">Belongs to the CD164 family.</text>
</comment>
<feature type="compositionally biased region" description="Polar residues" evidence="8">
    <location>
        <begin position="154"/>
        <end position="177"/>
    </location>
</feature>
<proteinExistence type="inferred from homology"/>
<evidence type="ECO:0000256" key="1">
    <source>
        <dbReference type="ARBA" id="ARBA00004479"/>
    </source>
</evidence>
<dbReference type="Proteomes" id="UP001283361">
    <property type="component" value="Unassembled WGS sequence"/>
</dbReference>
<dbReference type="Pfam" id="PF05283">
    <property type="entry name" value="MGC-24"/>
    <property type="match status" value="1"/>
</dbReference>
<keyword evidence="4" id="KW-0732">Signal</keyword>
<evidence type="ECO:0000313" key="10">
    <source>
        <dbReference type="EMBL" id="KAK3776491.1"/>
    </source>
</evidence>
<accession>A0AAE1DMR9</accession>
<evidence type="ECO:0000256" key="8">
    <source>
        <dbReference type="SAM" id="MobiDB-lite"/>
    </source>
</evidence>
<feature type="compositionally biased region" description="Low complexity" evidence="8">
    <location>
        <begin position="183"/>
        <end position="215"/>
    </location>
</feature>
<keyword evidence="5 9" id="KW-1133">Transmembrane helix</keyword>